<name>A0A223EJC4_9BACI</name>
<dbReference type="RefSeq" id="WP_063235836.1">
    <property type="nucleotide sequence ID" value="NZ_BCVO01000032.1"/>
</dbReference>
<dbReference type="EMBL" id="CP017704">
    <property type="protein sequence ID" value="ASS95352.1"/>
    <property type="molecule type" value="Genomic_DNA"/>
</dbReference>
<dbReference type="GO" id="GO:0005886">
    <property type="term" value="C:plasma membrane"/>
    <property type="evidence" value="ECO:0007669"/>
    <property type="project" value="UniProtKB-SubCell"/>
</dbReference>
<evidence type="ECO:0000256" key="4">
    <source>
        <dbReference type="ARBA" id="ARBA00022475"/>
    </source>
</evidence>
<dbReference type="AlphaFoldDB" id="A0A223EJC4"/>
<evidence type="ECO:0000256" key="2">
    <source>
        <dbReference type="ARBA" id="ARBA00022448"/>
    </source>
</evidence>
<feature type="transmembrane region" description="Helical" evidence="9">
    <location>
        <begin position="231"/>
        <end position="253"/>
    </location>
</feature>
<keyword evidence="6 9" id="KW-1133">Transmembrane helix</keyword>
<dbReference type="GO" id="GO:0015297">
    <property type="term" value="F:antiporter activity"/>
    <property type="evidence" value="ECO:0007669"/>
    <property type="project" value="UniProtKB-KW"/>
</dbReference>
<evidence type="ECO:0000256" key="5">
    <source>
        <dbReference type="ARBA" id="ARBA00022692"/>
    </source>
</evidence>
<dbReference type="InterPro" id="IPR004770">
    <property type="entry name" value="Na/H_antiport_NhaC"/>
</dbReference>
<comment type="similarity">
    <text evidence="8">Belongs to the NhaC Na(+)/H(+) (TC 2.A.35) antiporter family.</text>
</comment>
<protein>
    <submittedName>
        <fullName evidence="11">Na+/H+ antiporter NhaC</fullName>
    </submittedName>
</protein>
<reference evidence="11 12" key="1">
    <citation type="submission" date="2016-10" db="EMBL/GenBank/DDBJ databases">
        <title>The whole genome sequencing and assembly of Bacillus simplex DSM 1321 strain.</title>
        <authorList>
            <person name="Park M.-K."/>
            <person name="Lee Y.-J."/>
            <person name="Yi H."/>
            <person name="Bahn Y.-S."/>
            <person name="Kim J.F."/>
            <person name="Lee D.-W."/>
        </authorList>
    </citation>
    <scope>NUCLEOTIDE SEQUENCE [LARGE SCALE GENOMIC DNA]</scope>
    <source>
        <strain evidence="11 12">DSM 1321</strain>
    </source>
</reference>
<evidence type="ECO:0000313" key="12">
    <source>
        <dbReference type="Proteomes" id="UP000214618"/>
    </source>
</evidence>
<feature type="transmembrane region" description="Helical" evidence="9">
    <location>
        <begin position="435"/>
        <end position="457"/>
    </location>
</feature>
<sequence length="483" mass="51712">MNEVENKVSLKVALLTILVLITVLSIGNGILKLPTDIVFIVATIAISIVLLTQGFKGKELQEYFVDGCKKSLLVVLILMSVGMVIGSWIVSGIVPTIIFYGLKLLSPTVFLVSGFLILCVTSFFIGSAYASAGTLGVAFMGIGYGMGIPPALTAGMVVSGAIFGNKISPFADTTNLAVAVTGVELTSHIRSMLYSVLPILVISTILYGIQGMKFSHNSLDVTKIDLITDTLSKHFVISPFLLLVPVLTILLAAKKVPPLIALLISALGGVVAAALIQTNYDINTIFTALSKGFQIQTGVEQVDNLLNRGGIANMMPTVTLSILILGFGEILQRTGIVSAILGSIKNTIKSARSLVLTTLFSGLVTDMLTASQYMSIILPGQMFKSAYKKHNVSLTVLSRTLEDGGTMFSYLVPWSLTAIYLSGVLGVSTLDFFPYAYQAVLTPILAIIYAITGFAIFKEKGNVNEDKEHLEEKSFMQKKISNE</sequence>
<feature type="transmembrane region" description="Helical" evidence="9">
    <location>
        <begin position="12"/>
        <end position="31"/>
    </location>
</feature>
<feature type="domain" description="Na+/H+ antiporter NhaC-like C-terminal" evidence="10">
    <location>
        <begin position="160"/>
        <end position="454"/>
    </location>
</feature>
<proteinExistence type="inferred from homology"/>
<keyword evidence="2" id="KW-0813">Transport</keyword>
<dbReference type="PANTHER" id="PTHR33451">
    <property type="entry name" value="MALATE-2H(+)/NA(+)-LACTATE ANTIPORTER"/>
    <property type="match status" value="1"/>
</dbReference>
<feature type="transmembrane region" description="Helical" evidence="9">
    <location>
        <begin position="108"/>
        <end position="130"/>
    </location>
</feature>
<dbReference type="InterPro" id="IPR018461">
    <property type="entry name" value="Na/H_Antiport_NhaC-like_C"/>
</dbReference>
<evidence type="ECO:0000256" key="7">
    <source>
        <dbReference type="ARBA" id="ARBA00023136"/>
    </source>
</evidence>
<dbReference type="NCBIfam" id="TIGR00931">
    <property type="entry name" value="antiport_nhaC"/>
    <property type="match status" value="1"/>
</dbReference>
<evidence type="ECO:0000256" key="8">
    <source>
        <dbReference type="ARBA" id="ARBA00038435"/>
    </source>
</evidence>
<evidence type="ECO:0000313" key="11">
    <source>
        <dbReference type="EMBL" id="ASS95352.1"/>
    </source>
</evidence>
<comment type="subcellular location">
    <subcellularLocation>
        <location evidence="1">Cell membrane</location>
        <topology evidence="1">Multi-pass membrane protein</topology>
    </subcellularLocation>
</comment>
<dbReference type="Pfam" id="PF03553">
    <property type="entry name" value="Na_H_antiporter"/>
    <property type="match status" value="1"/>
</dbReference>
<keyword evidence="4" id="KW-1003">Cell membrane</keyword>
<feature type="transmembrane region" description="Helical" evidence="9">
    <location>
        <begin position="408"/>
        <end position="429"/>
    </location>
</feature>
<evidence type="ECO:0000259" key="10">
    <source>
        <dbReference type="Pfam" id="PF03553"/>
    </source>
</evidence>
<gene>
    <name evidence="11" type="ORF">BS1321_16390</name>
</gene>
<evidence type="ECO:0000256" key="6">
    <source>
        <dbReference type="ARBA" id="ARBA00022989"/>
    </source>
</evidence>
<organism evidence="11 12">
    <name type="scientific">Peribacillus simplex NBRC 15720 = DSM 1321</name>
    <dbReference type="NCBI Taxonomy" id="1349754"/>
    <lineage>
        <taxon>Bacteria</taxon>
        <taxon>Bacillati</taxon>
        <taxon>Bacillota</taxon>
        <taxon>Bacilli</taxon>
        <taxon>Bacillales</taxon>
        <taxon>Bacillaceae</taxon>
        <taxon>Peribacillus</taxon>
    </lineage>
</organism>
<feature type="transmembrane region" description="Helical" evidence="9">
    <location>
        <begin position="37"/>
        <end position="55"/>
    </location>
</feature>
<dbReference type="Proteomes" id="UP000214618">
    <property type="component" value="Chromosome"/>
</dbReference>
<feature type="transmembrane region" description="Helical" evidence="9">
    <location>
        <begin position="75"/>
        <end position="102"/>
    </location>
</feature>
<evidence type="ECO:0000256" key="9">
    <source>
        <dbReference type="SAM" id="Phobius"/>
    </source>
</evidence>
<keyword evidence="5 9" id="KW-0812">Transmembrane</keyword>
<feature type="transmembrane region" description="Helical" evidence="9">
    <location>
        <begin position="192"/>
        <end position="210"/>
    </location>
</feature>
<keyword evidence="3" id="KW-0050">Antiport</keyword>
<accession>A0A223EJC4</accession>
<dbReference type="GeneID" id="56474339"/>
<feature type="transmembrane region" description="Helical" evidence="9">
    <location>
        <begin position="259"/>
        <end position="276"/>
    </location>
</feature>
<dbReference type="PANTHER" id="PTHR33451:SF3">
    <property type="entry name" value="MALATE-2H(+)_NA(+)-LACTATE ANTIPORTER"/>
    <property type="match status" value="1"/>
</dbReference>
<feature type="transmembrane region" description="Helical" evidence="9">
    <location>
        <begin position="142"/>
        <end position="163"/>
    </location>
</feature>
<dbReference type="OrthoDB" id="9762978at2"/>
<dbReference type="InterPro" id="IPR052180">
    <property type="entry name" value="NhaC_Na-H+_Antiporter"/>
</dbReference>
<evidence type="ECO:0000256" key="3">
    <source>
        <dbReference type="ARBA" id="ARBA00022449"/>
    </source>
</evidence>
<evidence type="ECO:0000256" key="1">
    <source>
        <dbReference type="ARBA" id="ARBA00004651"/>
    </source>
</evidence>
<keyword evidence="7 9" id="KW-0472">Membrane</keyword>